<dbReference type="EMBL" id="JPRO01000015">
    <property type="protein sequence ID" value="KFF01743.1"/>
    <property type="molecule type" value="Genomic_DNA"/>
</dbReference>
<comment type="caution">
    <text evidence="1">The sequence shown here is derived from an EMBL/GenBank/DDBJ whole genome shotgun (WGS) entry which is preliminary data.</text>
</comment>
<dbReference type="STRING" id="421531.IX38_16900"/>
<gene>
    <name evidence="1" type="ORF">IX38_16900</name>
</gene>
<name>A0A085ZBC9_9FLAO</name>
<keyword evidence="2" id="KW-1185">Reference proteome</keyword>
<protein>
    <recommendedName>
        <fullName evidence="3">Lipoprotein</fullName>
    </recommendedName>
</protein>
<proteinExistence type="predicted"/>
<dbReference type="RefSeq" id="WP_034706649.1">
    <property type="nucleotide sequence ID" value="NZ_JPRO01000015.1"/>
</dbReference>
<sequence>MKIKNILKILLALFFLFSCKDGKKEPLPSGNGNEISNTESVEKTSIKALEKPAFKPYSDSFLKIEDALLNNHKMILDKKIFDQLYPKRDSVKTEIWECGNPFNWLDDKWMTKTYGKYNEDRDTYGDFDGKVTSIYTGNVQFDTNNHIVLFNTALSKGNEFKIKSYQIILNENTTLEEFQKFFPNLKKEELEHKNECRFRIGLENDGDDAFLFYFENGKLKSFNLWWLLC</sequence>
<accession>A0A085ZBC9</accession>
<reference evidence="1 2" key="1">
    <citation type="submission" date="2014-07" db="EMBL/GenBank/DDBJ databases">
        <title>Genome of Chryseobacterium luteum DSM 18605.</title>
        <authorList>
            <person name="Stropko S.J."/>
            <person name="Pipes S.E."/>
            <person name="Newman J.D."/>
        </authorList>
    </citation>
    <scope>NUCLEOTIDE SEQUENCE [LARGE SCALE GENOMIC DNA]</scope>
    <source>
        <strain evidence="1 2">DSM 18605</strain>
    </source>
</reference>
<dbReference type="PROSITE" id="PS51257">
    <property type="entry name" value="PROKAR_LIPOPROTEIN"/>
    <property type="match status" value="1"/>
</dbReference>
<evidence type="ECO:0000313" key="1">
    <source>
        <dbReference type="EMBL" id="KFF01743.1"/>
    </source>
</evidence>
<dbReference type="eggNOG" id="ENOG5032WJ5">
    <property type="taxonomic scope" value="Bacteria"/>
</dbReference>
<evidence type="ECO:0008006" key="3">
    <source>
        <dbReference type="Google" id="ProtNLM"/>
    </source>
</evidence>
<dbReference type="OrthoDB" id="763755at2"/>
<dbReference type="AlphaFoldDB" id="A0A085ZBC9"/>
<dbReference type="Proteomes" id="UP000028703">
    <property type="component" value="Unassembled WGS sequence"/>
</dbReference>
<organism evidence="1 2">
    <name type="scientific">Chryseobacterium luteum</name>
    <dbReference type="NCBI Taxonomy" id="421531"/>
    <lineage>
        <taxon>Bacteria</taxon>
        <taxon>Pseudomonadati</taxon>
        <taxon>Bacteroidota</taxon>
        <taxon>Flavobacteriia</taxon>
        <taxon>Flavobacteriales</taxon>
        <taxon>Weeksellaceae</taxon>
        <taxon>Chryseobacterium group</taxon>
        <taxon>Chryseobacterium</taxon>
    </lineage>
</organism>
<evidence type="ECO:0000313" key="2">
    <source>
        <dbReference type="Proteomes" id="UP000028703"/>
    </source>
</evidence>